<sequence>MVTRKLRVICVSSFSSQAVRRALATCIVLDNNNWTLTKHVIFSFYCRWWISLGFAIVEAVIVACYSLQYSIYAASYRAKHVMVTSFLLVCGAMTMKWICDTISESGFCIFLITFTPYLLFIPIVTDKFF</sequence>
<dbReference type="InterPro" id="IPR023201">
    <property type="entry name" value="SecY_dom_sf"/>
</dbReference>
<feature type="transmembrane region" description="Helical" evidence="1">
    <location>
        <begin position="104"/>
        <end position="124"/>
    </location>
</feature>
<reference evidence="2 3" key="1">
    <citation type="submission" date="2023-03" db="EMBL/GenBank/DDBJ databases">
        <title>WGS of Gossypium arboreum.</title>
        <authorList>
            <person name="Yu D."/>
        </authorList>
    </citation>
    <scope>NUCLEOTIDE SEQUENCE [LARGE SCALE GENOMIC DNA]</scope>
    <source>
        <tissue evidence="2">Leaf</tissue>
    </source>
</reference>
<organism evidence="2 3">
    <name type="scientific">Gossypium arboreum</name>
    <name type="common">Tree cotton</name>
    <name type="synonym">Gossypium nanking</name>
    <dbReference type="NCBI Taxonomy" id="29729"/>
    <lineage>
        <taxon>Eukaryota</taxon>
        <taxon>Viridiplantae</taxon>
        <taxon>Streptophyta</taxon>
        <taxon>Embryophyta</taxon>
        <taxon>Tracheophyta</taxon>
        <taxon>Spermatophyta</taxon>
        <taxon>Magnoliopsida</taxon>
        <taxon>eudicotyledons</taxon>
        <taxon>Gunneridae</taxon>
        <taxon>Pentapetalae</taxon>
        <taxon>rosids</taxon>
        <taxon>malvids</taxon>
        <taxon>Malvales</taxon>
        <taxon>Malvaceae</taxon>
        <taxon>Malvoideae</taxon>
        <taxon>Gossypium</taxon>
    </lineage>
</organism>
<evidence type="ECO:0000256" key="1">
    <source>
        <dbReference type="SAM" id="Phobius"/>
    </source>
</evidence>
<dbReference type="Gene3D" id="1.10.3370.10">
    <property type="entry name" value="SecY subunit domain"/>
    <property type="match status" value="1"/>
</dbReference>
<proteinExistence type="predicted"/>
<evidence type="ECO:0000313" key="2">
    <source>
        <dbReference type="EMBL" id="KAK5810809.1"/>
    </source>
</evidence>
<dbReference type="Proteomes" id="UP001358586">
    <property type="component" value="Chromosome 8"/>
</dbReference>
<gene>
    <name evidence="2" type="ORF">PVK06_026126</name>
</gene>
<keyword evidence="1" id="KW-0812">Transmembrane</keyword>
<name>A0ABR0NY27_GOSAR</name>
<keyword evidence="1" id="KW-1133">Transmembrane helix</keyword>
<keyword evidence="3" id="KW-1185">Reference proteome</keyword>
<keyword evidence="1" id="KW-0472">Membrane</keyword>
<dbReference type="SUPFAM" id="SSF103491">
    <property type="entry name" value="Preprotein translocase SecY subunit"/>
    <property type="match status" value="1"/>
</dbReference>
<accession>A0ABR0NY27</accession>
<feature type="transmembrane region" description="Helical" evidence="1">
    <location>
        <begin position="48"/>
        <end position="68"/>
    </location>
</feature>
<protein>
    <submittedName>
        <fullName evidence="2">Uncharacterized protein</fullName>
    </submittedName>
</protein>
<evidence type="ECO:0000313" key="3">
    <source>
        <dbReference type="Proteomes" id="UP001358586"/>
    </source>
</evidence>
<dbReference type="EMBL" id="JARKNE010000008">
    <property type="protein sequence ID" value="KAK5810809.1"/>
    <property type="molecule type" value="Genomic_DNA"/>
</dbReference>
<feature type="transmembrane region" description="Helical" evidence="1">
    <location>
        <begin position="80"/>
        <end position="98"/>
    </location>
</feature>
<comment type="caution">
    <text evidence="2">The sequence shown here is derived from an EMBL/GenBank/DDBJ whole genome shotgun (WGS) entry which is preliminary data.</text>
</comment>